<evidence type="ECO:0000256" key="2">
    <source>
        <dbReference type="SAM" id="Phobius"/>
    </source>
</evidence>
<dbReference type="GO" id="GO:0005737">
    <property type="term" value="C:cytoplasm"/>
    <property type="evidence" value="ECO:0007669"/>
    <property type="project" value="TreeGrafter"/>
</dbReference>
<feature type="transmembrane region" description="Helical" evidence="2">
    <location>
        <begin position="90"/>
        <end position="114"/>
    </location>
</feature>
<feature type="signal peptide" evidence="3">
    <location>
        <begin position="1"/>
        <end position="24"/>
    </location>
</feature>
<reference evidence="4" key="1">
    <citation type="submission" date="2025-08" db="UniProtKB">
        <authorList>
            <consortium name="Ensembl"/>
        </authorList>
    </citation>
    <scope>IDENTIFICATION</scope>
</reference>
<feature type="region of interest" description="Disordered" evidence="1">
    <location>
        <begin position="127"/>
        <end position="148"/>
    </location>
</feature>
<name>A0A8C6WYH7_9GOBI</name>
<evidence type="ECO:0000256" key="3">
    <source>
        <dbReference type="SAM" id="SignalP"/>
    </source>
</evidence>
<keyword evidence="2" id="KW-0812">Transmembrane</keyword>
<keyword evidence="3" id="KW-0732">Signal</keyword>
<feature type="chain" id="PRO_5034129908" description="PTTG1 interacting protein" evidence="3">
    <location>
        <begin position="25"/>
        <end position="170"/>
    </location>
</feature>
<dbReference type="GO" id="GO:0005634">
    <property type="term" value="C:nucleus"/>
    <property type="evidence" value="ECO:0007669"/>
    <property type="project" value="TreeGrafter"/>
</dbReference>
<dbReference type="PANTHER" id="PTHR15191:SF7">
    <property type="entry name" value="PTTG1-INTERACTING PROTEIN B"/>
    <property type="match status" value="1"/>
</dbReference>
<keyword evidence="2" id="KW-1133">Transmembrane helix</keyword>
<proteinExistence type="predicted"/>
<dbReference type="PANTHER" id="PTHR15191">
    <property type="entry name" value="PROTEIN CBG20567"/>
    <property type="match status" value="1"/>
</dbReference>
<evidence type="ECO:0008006" key="6">
    <source>
        <dbReference type="Google" id="ProtNLM"/>
    </source>
</evidence>
<keyword evidence="2" id="KW-0472">Membrane</keyword>
<evidence type="ECO:0000313" key="5">
    <source>
        <dbReference type="Proteomes" id="UP000694523"/>
    </source>
</evidence>
<sequence length="170" mass="19253">MPGLCGVLVAVFFLNLSYFGCTEAQTPPPSIPCAFKSNTSCDDCLQNVTCLWCEQTAQCIDYPVRNIFPPRSVCPLNDARWGVCWVNFQVLIITMSVLAGALFIAVLICCCCCCKCERIGNKKEDAKVERENRARKSRQKARRTEMQVRHDEIRQKYGVAKDNPYSRINE</sequence>
<evidence type="ECO:0000313" key="4">
    <source>
        <dbReference type="Ensembl" id="ENSNMLP00000040924.1"/>
    </source>
</evidence>
<dbReference type="InterPro" id="IPR052304">
    <property type="entry name" value="PTTG1IP"/>
</dbReference>
<evidence type="ECO:0000256" key="1">
    <source>
        <dbReference type="SAM" id="MobiDB-lite"/>
    </source>
</evidence>
<protein>
    <recommendedName>
        <fullName evidence="6">PTTG1 interacting protein</fullName>
    </recommendedName>
</protein>
<dbReference type="Proteomes" id="UP000694523">
    <property type="component" value="Unplaced"/>
</dbReference>
<reference evidence="4" key="2">
    <citation type="submission" date="2025-09" db="UniProtKB">
        <authorList>
            <consortium name="Ensembl"/>
        </authorList>
    </citation>
    <scope>IDENTIFICATION</scope>
</reference>
<dbReference type="AlphaFoldDB" id="A0A8C6WYH7"/>
<dbReference type="GO" id="GO:0006606">
    <property type="term" value="P:protein import into nucleus"/>
    <property type="evidence" value="ECO:0007669"/>
    <property type="project" value="TreeGrafter"/>
</dbReference>
<accession>A0A8C6WYH7</accession>
<dbReference type="Ensembl" id="ENSNMLT00000045502.1">
    <property type="protein sequence ID" value="ENSNMLP00000040924.1"/>
    <property type="gene ID" value="ENSNMLG00000025104.1"/>
</dbReference>
<organism evidence="4 5">
    <name type="scientific">Neogobius melanostomus</name>
    <name type="common">round goby</name>
    <dbReference type="NCBI Taxonomy" id="47308"/>
    <lineage>
        <taxon>Eukaryota</taxon>
        <taxon>Metazoa</taxon>
        <taxon>Chordata</taxon>
        <taxon>Craniata</taxon>
        <taxon>Vertebrata</taxon>
        <taxon>Euteleostomi</taxon>
        <taxon>Actinopterygii</taxon>
        <taxon>Neopterygii</taxon>
        <taxon>Teleostei</taxon>
        <taxon>Neoteleostei</taxon>
        <taxon>Acanthomorphata</taxon>
        <taxon>Gobiaria</taxon>
        <taxon>Gobiiformes</taxon>
        <taxon>Gobioidei</taxon>
        <taxon>Gobiidae</taxon>
        <taxon>Benthophilinae</taxon>
        <taxon>Neogobiini</taxon>
        <taxon>Neogobius</taxon>
    </lineage>
</organism>
<keyword evidence="5" id="KW-1185">Reference proteome</keyword>